<dbReference type="EMBL" id="BGPR01000629">
    <property type="protein sequence ID" value="GBM29192.1"/>
    <property type="molecule type" value="Genomic_DNA"/>
</dbReference>
<name>A0A4Y2EJ54_ARAVE</name>
<reference evidence="1 2" key="1">
    <citation type="journal article" date="2019" name="Sci. Rep.">
        <title>Orb-weaving spider Araneus ventricosus genome elucidates the spidroin gene catalogue.</title>
        <authorList>
            <person name="Kono N."/>
            <person name="Nakamura H."/>
            <person name="Ohtoshi R."/>
            <person name="Moran D.A.P."/>
            <person name="Shinohara A."/>
            <person name="Yoshida Y."/>
            <person name="Fujiwara M."/>
            <person name="Mori M."/>
            <person name="Tomita M."/>
            <person name="Arakawa K."/>
        </authorList>
    </citation>
    <scope>NUCLEOTIDE SEQUENCE [LARGE SCALE GENOMIC DNA]</scope>
</reference>
<organism evidence="1 2">
    <name type="scientific">Araneus ventricosus</name>
    <name type="common">Orbweaver spider</name>
    <name type="synonym">Epeira ventricosa</name>
    <dbReference type="NCBI Taxonomy" id="182803"/>
    <lineage>
        <taxon>Eukaryota</taxon>
        <taxon>Metazoa</taxon>
        <taxon>Ecdysozoa</taxon>
        <taxon>Arthropoda</taxon>
        <taxon>Chelicerata</taxon>
        <taxon>Arachnida</taxon>
        <taxon>Araneae</taxon>
        <taxon>Araneomorphae</taxon>
        <taxon>Entelegynae</taxon>
        <taxon>Araneoidea</taxon>
        <taxon>Araneidae</taxon>
        <taxon>Araneus</taxon>
    </lineage>
</organism>
<dbReference type="AlphaFoldDB" id="A0A4Y2EJ54"/>
<sequence>MSLSKPTHQLELNCRTLNIASMIDSPAKCELRSVIRFLQAEGNIAGAIHRRISRVYGANVLSDGGAREWCGKSKDSRTDVHDKDGHGCKSVGVNTLFNELTKSLKRETEVTLNFLGI</sequence>
<keyword evidence="2" id="KW-1185">Reference proteome</keyword>
<evidence type="ECO:0000313" key="1">
    <source>
        <dbReference type="EMBL" id="GBM29192.1"/>
    </source>
</evidence>
<dbReference type="Proteomes" id="UP000499080">
    <property type="component" value="Unassembled WGS sequence"/>
</dbReference>
<proteinExistence type="predicted"/>
<evidence type="ECO:0000313" key="2">
    <source>
        <dbReference type="Proteomes" id="UP000499080"/>
    </source>
</evidence>
<protein>
    <recommendedName>
        <fullName evidence="3">Mos1 transposase HTH domain-containing protein</fullName>
    </recommendedName>
</protein>
<dbReference type="OrthoDB" id="6469635at2759"/>
<accession>A0A4Y2EJ54</accession>
<comment type="caution">
    <text evidence="1">The sequence shown here is derived from an EMBL/GenBank/DDBJ whole genome shotgun (WGS) entry which is preliminary data.</text>
</comment>
<gene>
    <name evidence="1" type="ORF">AVEN_27805_1</name>
</gene>
<evidence type="ECO:0008006" key="3">
    <source>
        <dbReference type="Google" id="ProtNLM"/>
    </source>
</evidence>